<evidence type="ECO:0000256" key="7">
    <source>
        <dbReference type="ARBA" id="ARBA00022967"/>
    </source>
</evidence>
<dbReference type="SUPFAM" id="SSF52540">
    <property type="entry name" value="P-loop containing nucleoside triphosphate hydrolases"/>
    <property type="match status" value="1"/>
</dbReference>
<name>A0A014L7A5_9BACT</name>
<dbReference type="EMBL" id="JFAD01000011">
    <property type="protein sequence ID" value="EXU61314.1"/>
    <property type="molecule type" value="Genomic_DNA"/>
</dbReference>
<dbReference type="RefSeq" id="WP_044283997.1">
    <property type="nucleotide sequence ID" value="NZ_JFAD01000011.1"/>
</dbReference>
<keyword evidence="3" id="KW-0813">Transport</keyword>
<evidence type="ECO:0000313" key="11">
    <source>
        <dbReference type="Proteomes" id="UP000020977"/>
    </source>
</evidence>
<dbReference type="GO" id="GO:0042626">
    <property type="term" value="F:ATPase-coupled transmembrane transporter activity"/>
    <property type="evidence" value="ECO:0007669"/>
    <property type="project" value="TreeGrafter"/>
</dbReference>
<comment type="subcellular location">
    <subcellularLocation>
        <location evidence="1">Cell membrane</location>
        <topology evidence="1">Peripheral membrane protein</topology>
    </subcellularLocation>
</comment>
<dbReference type="FunFam" id="3.40.50.300:FF:000224">
    <property type="entry name" value="Energy-coupling factor transporter ATP-binding protein EcfA"/>
    <property type="match status" value="1"/>
</dbReference>
<dbReference type="GO" id="GO:0005524">
    <property type="term" value="F:ATP binding"/>
    <property type="evidence" value="ECO:0007669"/>
    <property type="project" value="UniProtKB-KW"/>
</dbReference>
<dbReference type="Pfam" id="PF00005">
    <property type="entry name" value="ABC_tran"/>
    <property type="match status" value="1"/>
</dbReference>
<evidence type="ECO:0000313" key="10">
    <source>
        <dbReference type="EMBL" id="EXU61314.1"/>
    </source>
</evidence>
<comment type="similarity">
    <text evidence="2">Belongs to the ABC transporter superfamily.</text>
</comment>
<dbReference type="PROSITE" id="PS00211">
    <property type="entry name" value="ABC_TRANSPORTER_1"/>
    <property type="match status" value="1"/>
</dbReference>
<keyword evidence="8" id="KW-0472">Membrane</keyword>
<evidence type="ECO:0000256" key="2">
    <source>
        <dbReference type="ARBA" id="ARBA00005417"/>
    </source>
</evidence>
<dbReference type="eggNOG" id="COG1122">
    <property type="taxonomic scope" value="Bacteria"/>
</dbReference>
<accession>A0A014L7A5</accession>
<evidence type="ECO:0000256" key="5">
    <source>
        <dbReference type="ARBA" id="ARBA00022741"/>
    </source>
</evidence>
<evidence type="ECO:0000256" key="3">
    <source>
        <dbReference type="ARBA" id="ARBA00022448"/>
    </source>
</evidence>
<keyword evidence="4" id="KW-1003">Cell membrane</keyword>
<dbReference type="InterPro" id="IPR015856">
    <property type="entry name" value="ABC_transpr_CbiO/EcfA_su"/>
</dbReference>
<evidence type="ECO:0000256" key="8">
    <source>
        <dbReference type="ARBA" id="ARBA00023136"/>
    </source>
</evidence>
<dbReference type="CDD" id="cd03225">
    <property type="entry name" value="ABC_cobalt_CbiO_domain1"/>
    <property type="match status" value="1"/>
</dbReference>
<keyword evidence="5" id="KW-0547">Nucleotide-binding</keyword>
<evidence type="ECO:0000256" key="6">
    <source>
        <dbReference type="ARBA" id="ARBA00022840"/>
    </source>
</evidence>
<sequence>MKIKAKNIVKIYDQKLPIEIKALDNVSAEINQGEFIAIIGQTGSGKTTFIQHMNALLLPDKGEVEYFYFDQESKTEKKLVVQRPRFLKSKFKFIKQIRRRVGVVFQFAEYQLFEQTIEKDIIFGAVSMGVNKEEAKKKAAEMIKLVGLDETFLEKSPFELSGGQKRRVAIAGILAMDPDIIFFDEPTAGLDPQGSVKMLEILDTLHKKGKTIILATHDLDSVLEWTKRCIFFKNGKIIYDGETYPILDNNQFLIENEMLPTNLLNFREKLVKIGYPISKVKSIDELISQINLLIKKEKNAN</sequence>
<proteinExistence type="inferred from homology"/>
<keyword evidence="7" id="KW-1278">Translocase</keyword>
<feature type="domain" description="ABC transporter" evidence="9">
    <location>
        <begin position="3"/>
        <end position="259"/>
    </location>
</feature>
<organism evidence="10 11">
    <name type="scientific">Mesomycoplasma ovipneumoniae 14811</name>
    <dbReference type="NCBI Taxonomy" id="1188239"/>
    <lineage>
        <taxon>Bacteria</taxon>
        <taxon>Bacillati</taxon>
        <taxon>Mycoplasmatota</taxon>
        <taxon>Mycoplasmoidales</taxon>
        <taxon>Metamycoplasmataceae</taxon>
        <taxon>Mesomycoplasma</taxon>
    </lineage>
</organism>
<evidence type="ECO:0000259" key="9">
    <source>
        <dbReference type="PROSITE" id="PS50893"/>
    </source>
</evidence>
<dbReference type="PATRIC" id="fig|1188239.3.peg.374"/>
<comment type="caution">
    <text evidence="10">The sequence shown here is derived from an EMBL/GenBank/DDBJ whole genome shotgun (WGS) entry which is preliminary data.</text>
</comment>
<dbReference type="InterPro" id="IPR027417">
    <property type="entry name" value="P-loop_NTPase"/>
</dbReference>
<reference evidence="10 11" key="1">
    <citation type="submission" date="2014-03" db="EMBL/GenBank/DDBJ databases">
        <title>Genome sequence of Mycoplasma ovipneumoniae strain 14811.</title>
        <authorList>
            <person name="Sirand-Pugnet P."/>
            <person name="Breton M."/>
            <person name="Dordet-Frisoni E."/>
            <person name="Baranowski E."/>
            <person name="Barre A."/>
            <person name="Couture C."/>
            <person name="Dupuy V."/>
            <person name="Gaurivaud P."/>
            <person name="Jacob D."/>
            <person name="Lemaitre C."/>
            <person name="Manso-Silvan L."/>
            <person name="Nikolski M."/>
            <person name="Nouvel L.-X."/>
            <person name="Poumarat F."/>
            <person name="Tardy F."/>
            <person name="Thebault P."/>
            <person name="Theil S."/>
            <person name="Citti C."/>
            <person name="Thiaucourt F."/>
            <person name="Blanchard A."/>
        </authorList>
    </citation>
    <scope>NUCLEOTIDE SEQUENCE [LARGE SCALE GENOMIC DNA]</scope>
    <source>
        <strain evidence="10 11">14811</strain>
    </source>
</reference>
<dbReference type="PROSITE" id="PS50893">
    <property type="entry name" value="ABC_TRANSPORTER_2"/>
    <property type="match status" value="1"/>
</dbReference>
<evidence type="ECO:0000256" key="1">
    <source>
        <dbReference type="ARBA" id="ARBA00004202"/>
    </source>
</evidence>
<dbReference type="InterPro" id="IPR003593">
    <property type="entry name" value="AAA+_ATPase"/>
</dbReference>
<protein>
    <submittedName>
        <fullName evidence="10">ABC transporter ATP-binding protein (Predicted cobalt transport)</fullName>
    </submittedName>
</protein>
<gene>
    <name evidence="10" type="ORF">MOVI_1390</name>
</gene>
<dbReference type="GO" id="GO:0016887">
    <property type="term" value="F:ATP hydrolysis activity"/>
    <property type="evidence" value="ECO:0007669"/>
    <property type="project" value="InterPro"/>
</dbReference>
<dbReference type="InterPro" id="IPR017871">
    <property type="entry name" value="ABC_transporter-like_CS"/>
</dbReference>
<dbReference type="STRING" id="1188239.MOVI_1390"/>
<dbReference type="AlphaFoldDB" id="A0A014L7A5"/>
<dbReference type="PANTHER" id="PTHR43553:SF27">
    <property type="entry name" value="ENERGY-COUPLING FACTOR TRANSPORTER ATP-BINDING PROTEIN ECFA2"/>
    <property type="match status" value="1"/>
</dbReference>
<dbReference type="Gene3D" id="3.40.50.300">
    <property type="entry name" value="P-loop containing nucleotide triphosphate hydrolases"/>
    <property type="match status" value="1"/>
</dbReference>
<dbReference type="Proteomes" id="UP000020977">
    <property type="component" value="Unassembled WGS sequence"/>
</dbReference>
<keyword evidence="6 10" id="KW-0067">ATP-binding</keyword>
<dbReference type="PANTHER" id="PTHR43553">
    <property type="entry name" value="HEAVY METAL TRANSPORTER"/>
    <property type="match status" value="1"/>
</dbReference>
<dbReference type="NCBIfam" id="NF010170">
    <property type="entry name" value="PRK13651.1"/>
    <property type="match status" value="1"/>
</dbReference>
<dbReference type="InterPro" id="IPR050095">
    <property type="entry name" value="ECF_ABC_transporter_ATP-bd"/>
</dbReference>
<dbReference type="InterPro" id="IPR003439">
    <property type="entry name" value="ABC_transporter-like_ATP-bd"/>
</dbReference>
<evidence type="ECO:0000256" key="4">
    <source>
        <dbReference type="ARBA" id="ARBA00022475"/>
    </source>
</evidence>
<dbReference type="SMART" id="SM00382">
    <property type="entry name" value="AAA"/>
    <property type="match status" value="1"/>
</dbReference>
<dbReference type="GO" id="GO:0043190">
    <property type="term" value="C:ATP-binding cassette (ABC) transporter complex"/>
    <property type="evidence" value="ECO:0007669"/>
    <property type="project" value="TreeGrafter"/>
</dbReference>